<feature type="compositionally biased region" description="Polar residues" evidence="2">
    <location>
        <begin position="247"/>
        <end position="259"/>
    </location>
</feature>
<protein>
    <submittedName>
        <fullName evidence="3">Uncharacterized protein</fullName>
    </submittedName>
</protein>
<accession>A0A1X7VVT6</accession>
<feature type="coiled-coil region" evidence="1">
    <location>
        <begin position="122"/>
        <end position="219"/>
    </location>
</feature>
<organism evidence="3">
    <name type="scientific">Amphimedon queenslandica</name>
    <name type="common">Sponge</name>
    <dbReference type="NCBI Taxonomy" id="400682"/>
    <lineage>
        <taxon>Eukaryota</taxon>
        <taxon>Metazoa</taxon>
        <taxon>Porifera</taxon>
        <taxon>Demospongiae</taxon>
        <taxon>Heteroscleromorpha</taxon>
        <taxon>Haplosclerida</taxon>
        <taxon>Niphatidae</taxon>
        <taxon>Amphimedon</taxon>
    </lineage>
</organism>
<evidence type="ECO:0000256" key="2">
    <source>
        <dbReference type="SAM" id="MobiDB-lite"/>
    </source>
</evidence>
<feature type="coiled-coil region" evidence="1">
    <location>
        <begin position="475"/>
        <end position="516"/>
    </location>
</feature>
<evidence type="ECO:0000313" key="3">
    <source>
        <dbReference type="EnsemblMetazoa" id="Aqu2.1.43518_001"/>
    </source>
</evidence>
<evidence type="ECO:0000256" key="1">
    <source>
        <dbReference type="SAM" id="Coils"/>
    </source>
</evidence>
<dbReference type="STRING" id="400682.A0A1X7VVT6"/>
<feature type="region of interest" description="Disordered" evidence="2">
    <location>
        <begin position="41"/>
        <end position="66"/>
    </location>
</feature>
<feature type="compositionally biased region" description="Acidic residues" evidence="2">
    <location>
        <begin position="41"/>
        <end position="54"/>
    </location>
</feature>
<reference evidence="3" key="1">
    <citation type="submission" date="2017-05" db="UniProtKB">
        <authorList>
            <consortium name="EnsemblMetazoa"/>
        </authorList>
    </citation>
    <scope>IDENTIFICATION</scope>
</reference>
<dbReference type="EnsemblMetazoa" id="Aqu2.1.43518_001">
    <property type="protein sequence ID" value="Aqu2.1.43518_001"/>
    <property type="gene ID" value="Aqu2.1.43518"/>
</dbReference>
<proteinExistence type="predicted"/>
<sequence>MEGSMVFDNDKLVLEIQSGGESEDEAIAKAELKELFNQELCDDLLEDSEEEEDSSFYSPPPPPQSNATALGYQSVLPVDVFNGTSQAYTEGDDTFNGVTGTHYNHLGRSQLETLYYSKCNQMKQMEEQINAFQEETEKKLGTLRHLNRQLEADKLALMEELESQRHVGDELNKKVIENKDLSQKMEQMQKEKDELLLQLDSAQKTIQSLSLQVTELSQTDSIQRLRLSYEAAFEELRKQHEIELSNLASHNSGTTSSSPIPEAAPINVKNSISKEESTSSNGSLVEKEHVTDANGHSSQLEKERRELIAQVEDLTTQLLFQQERVMQAEESVQQLQLVLDNTKAENEKACKDYRSHINRLEEQLDCQQAVSEAKLKTSLEQCRQACLKLHEDSSRRLKEEFSNEKSKIEHIHFVDLEKLRYRIDSAIAAARKLWISEQDKRTNELIQLSLKQVQEKHSSTLKKLVQEKGEVIQLLDISNQEKLKLEQDFKKTKEKLKKVMKRADKLEGVLKNFKEALPSFQKDLVELMASTLLAQEKWYTQHN</sequence>
<feature type="region of interest" description="Disordered" evidence="2">
    <location>
        <begin position="247"/>
        <end position="301"/>
    </location>
</feature>
<dbReference type="OrthoDB" id="10064205at2759"/>
<dbReference type="AlphaFoldDB" id="A0A1X7VVT6"/>
<keyword evidence="1" id="KW-0175">Coiled coil</keyword>
<dbReference type="InParanoid" id="A0A1X7VVT6"/>
<name>A0A1X7VVT6_AMPQE</name>